<gene>
    <name evidence="1" type="ORF">CHYS00102_LOCUS25767</name>
</gene>
<evidence type="ECO:0000313" key="1">
    <source>
        <dbReference type="EMBL" id="CAD8898553.1"/>
    </source>
</evidence>
<reference evidence="1" key="1">
    <citation type="submission" date="2021-01" db="EMBL/GenBank/DDBJ databases">
        <authorList>
            <person name="Corre E."/>
            <person name="Pelletier E."/>
            <person name="Niang G."/>
            <person name="Scheremetjew M."/>
            <person name="Finn R."/>
            <person name="Kale V."/>
            <person name="Holt S."/>
            <person name="Cochrane G."/>
            <person name="Meng A."/>
            <person name="Brown T."/>
            <person name="Cohen L."/>
        </authorList>
    </citation>
    <scope>NUCLEOTIDE SEQUENCE</scope>
    <source>
        <strain evidence="1">308</strain>
    </source>
</reference>
<organism evidence="1">
    <name type="scientific">Corethron hystrix</name>
    <dbReference type="NCBI Taxonomy" id="216773"/>
    <lineage>
        <taxon>Eukaryota</taxon>
        <taxon>Sar</taxon>
        <taxon>Stramenopiles</taxon>
        <taxon>Ochrophyta</taxon>
        <taxon>Bacillariophyta</taxon>
        <taxon>Coscinodiscophyceae</taxon>
        <taxon>Corethrophycidae</taxon>
        <taxon>Corethrales</taxon>
        <taxon>Corethraceae</taxon>
        <taxon>Corethron</taxon>
    </lineage>
</organism>
<name>A0A7S1BW10_9STRA</name>
<dbReference type="AlphaFoldDB" id="A0A7S1BW10"/>
<proteinExistence type="predicted"/>
<sequence length="146" mass="16289">MLPRLVSGNSSNYCDDREHGVPEAVLGNSPVSVCVSTADPSIEIDPCSILSIIQNANNSVQSIFFKKKVCIEYELEMGLPMAVGSNFTLRNPDLSSQGKRMVLVDADALKPMRLFLEAREPGVNYFFFCRRTMPRLRNLFSRVGKI</sequence>
<protein>
    <submittedName>
        <fullName evidence="1">Uncharacterized protein</fullName>
    </submittedName>
</protein>
<dbReference type="EMBL" id="HBFR01035376">
    <property type="protein sequence ID" value="CAD8898553.1"/>
    <property type="molecule type" value="Transcribed_RNA"/>
</dbReference>
<accession>A0A7S1BW10</accession>